<sequence length="284" mass="30830">MLRVFRCVLLAGTTALLTVAAAAEEAPDKSGFTLFNPTPTDLLRGFSTDRPNKSSSPYTVDAGHWQIESDLFNVARDSANGTATRQITSVAPTVKLGLTNDSDLEVVVPTYAWISTKSGGASTTVRGWTDVQARVKVNLFGNDDGDYALAIVPYVKFPSGDTGISNKKYEYGAYAPFGIKLDDQWSLVLMVQGDSLVSSADPNKRRFNAQTFANFSYAASDTVTLSLEYYTQHKFGDHASTVQTADFAVAWNLGDDLQLDAAWYAPLNKAAPNFNAYVGISKRF</sequence>
<name>A0A8S8X9I7_9PROT</name>
<dbReference type="Pfam" id="PF13557">
    <property type="entry name" value="Phenol_MetA_deg"/>
    <property type="match status" value="1"/>
</dbReference>
<dbReference type="RefSeq" id="WP_420240685.1">
    <property type="nucleotide sequence ID" value="NZ_BOPV01000001.1"/>
</dbReference>
<evidence type="ECO:0000313" key="3">
    <source>
        <dbReference type="Proteomes" id="UP000681075"/>
    </source>
</evidence>
<feature type="signal peptide" evidence="1">
    <location>
        <begin position="1"/>
        <end position="22"/>
    </location>
</feature>
<reference evidence="2" key="1">
    <citation type="submission" date="2021-02" db="EMBL/GenBank/DDBJ databases">
        <title>Genome sequence of Rhodospirillales sp. strain TMPK1 isolated from soil.</title>
        <authorList>
            <person name="Nakai R."/>
            <person name="Kusada H."/>
            <person name="Tamaki H."/>
        </authorList>
    </citation>
    <scope>NUCLEOTIDE SEQUENCE</scope>
    <source>
        <strain evidence="2">TMPK1</strain>
    </source>
</reference>
<dbReference type="EMBL" id="BOPV01000001">
    <property type="protein sequence ID" value="GIL37806.1"/>
    <property type="molecule type" value="Genomic_DNA"/>
</dbReference>
<evidence type="ECO:0008006" key="4">
    <source>
        <dbReference type="Google" id="ProtNLM"/>
    </source>
</evidence>
<dbReference type="AlphaFoldDB" id="A0A8S8X9I7"/>
<dbReference type="Proteomes" id="UP000681075">
    <property type="component" value="Unassembled WGS sequence"/>
</dbReference>
<feature type="chain" id="PRO_5035913947" description="Transporter" evidence="1">
    <location>
        <begin position="23"/>
        <end position="284"/>
    </location>
</feature>
<gene>
    <name evidence="2" type="ORF">TMPK1_00430</name>
</gene>
<keyword evidence="3" id="KW-1185">Reference proteome</keyword>
<proteinExistence type="predicted"/>
<protein>
    <recommendedName>
        <fullName evidence="4">Transporter</fullName>
    </recommendedName>
</protein>
<organism evidence="2 3">
    <name type="scientific">Roseiterribacter gracilis</name>
    <dbReference type="NCBI Taxonomy" id="2812848"/>
    <lineage>
        <taxon>Bacteria</taxon>
        <taxon>Pseudomonadati</taxon>
        <taxon>Pseudomonadota</taxon>
        <taxon>Alphaproteobacteria</taxon>
        <taxon>Rhodospirillales</taxon>
        <taxon>Roseiterribacteraceae</taxon>
        <taxon>Roseiterribacter</taxon>
    </lineage>
</organism>
<evidence type="ECO:0000256" key="1">
    <source>
        <dbReference type="SAM" id="SignalP"/>
    </source>
</evidence>
<comment type="caution">
    <text evidence="2">The sequence shown here is derived from an EMBL/GenBank/DDBJ whole genome shotgun (WGS) entry which is preliminary data.</text>
</comment>
<accession>A0A8S8X9I7</accession>
<evidence type="ECO:0000313" key="2">
    <source>
        <dbReference type="EMBL" id="GIL37806.1"/>
    </source>
</evidence>
<keyword evidence="1" id="KW-0732">Signal</keyword>
<dbReference type="InterPro" id="IPR025737">
    <property type="entry name" value="FApF"/>
</dbReference>